<evidence type="ECO:0000256" key="5">
    <source>
        <dbReference type="SAM" id="MobiDB-lite"/>
    </source>
</evidence>
<dbReference type="InterPro" id="IPR029495">
    <property type="entry name" value="NACHT-assoc"/>
</dbReference>
<comment type="caution">
    <text evidence="8">The sequence shown here is derived from an EMBL/GenBank/DDBJ whole genome shotgun (WGS) entry which is preliminary data.</text>
</comment>
<name>A0AAW0P2T4_9GOBI</name>
<dbReference type="InterPro" id="IPR032675">
    <property type="entry name" value="LRR_dom_sf"/>
</dbReference>
<dbReference type="PROSITE" id="PS50188">
    <property type="entry name" value="B302_SPRY"/>
    <property type="match status" value="1"/>
</dbReference>
<sequence>MHECQQDKRTKMDELESELHVPGPDCVSLKSNRSKDFGTKFKRTRMKIQSAQHPPDQDIEPRPAQTSCEDLDAVFTQLEENIQKFIKEQLQRFYRILASDHPENLGSEECNEGSSVEAVLNITLDFLRRMKLEQLAEQLSTCKYSQVKKKLKSRLQHQFSYVVEGVAKAEKTSHLKQFYTELYITEGETAGVNQEHEIRHLETFSRKAAGQETSIKCEDIFKVPGHKLRPIRTKETKEAISAELAEEPIRTVVTRGVAGVGKTVLTQKFSLDWAESRANQNLQLLFPFTFRELNVLKDQMFSLVGLLHHFFSETKVICRFEHLQVLFIFDGLDECRFPLDFLQTQVVTEATETVSVNVLLVNLIRGTLLPSARLWITTRPAAASLIPVEWVSMVTEVRGFTDPQKKQYLQKRFRNKQDSTTIISHIKKSRSLHIMCHLPIFCWILSTVLRYVMEKGALHELPHTLTQMYIHFLVVQAKLKSIKFDGQRWILTGLQRTYTWWSLWENCKGLSVERSLNLFHCLNELNDDSLQEYVEKNMTEGCLSEQMSPADWSTVVFILLSSNSDLEVFDLKKYQASETALLNLLPVVKSSTRAILSSCNLTQSSCDPLASVLCSSSLTHLDLSNKTFRTQGLSSCNLTQSSCGTLASVLCSSSLTHLDLSDNNLQDSGVELLCDGLKDGPHRLETLKLSGCLISERGGTSLSSALNSTPSHLKELDMSYNHLGPSAELLTSLWDQFRCPPDSLRLDPGGEQWLVPGLRKYYCDIILDPNTAHRRVRLSADKRTANRKGSEQSYPEHRDRFTHCLQILSSTSLAGRCYWEVDWIDWVDIAVSYKGIQRQGNRDECRFGDNEQSWSLRIYKGQYSFLHNHRQREFLKSVFKRAGAIRTPSGRVGIYLDSEAGSLSFYEVLSGGDLFHLHTFTSTFTEPVFVGLGMWWFDSSLSLVNLERRQITC</sequence>
<feature type="domain" description="NACHT" evidence="7">
    <location>
        <begin position="250"/>
        <end position="382"/>
    </location>
</feature>
<keyword evidence="2" id="KW-0677">Repeat</keyword>
<dbReference type="GO" id="GO:0005524">
    <property type="term" value="F:ATP binding"/>
    <property type="evidence" value="ECO:0007669"/>
    <property type="project" value="UniProtKB-KW"/>
</dbReference>
<keyword evidence="3" id="KW-0547">Nucleotide-binding</keyword>
<dbReference type="SMART" id="SM01288">
    <property type="entry name" value="FISNA"/>
    <property type="match status" value="1"/>
</dbReference>
<dbReference type="InterPro" id="IPR007111">
    <property type="entry name" value="NACHT_NTPase"/>
</dbReference>
<accession>A0AAW0P2T4</accession>
<dbReference type="SMART" id="SM00449">
    <property type="entry name" value="SPRY"/>
    <property type="match status" value="1"/>
</dbReference>
<dbReference type="Gene3D" id="2.60.120.920">
    <property type="match status" value="1"/>
</dbReference>
<dbReference type="InterPro" id="IPR001611">
    <property type="entry name" value="Leu-rich_rpt"/>
</dbReference>
<dbReference type="SUPFAM" id="SSF49899">
    <property type="entry name" value="Concanavalin A-like lectins/glucanases"/>
    <property type="match status" value="1"/>
</dbReference>
<protein>
    <submittedName>
        <fullName evidence="8">Uncharacterized protein</fullName>
    </submittedName>
</protein>
<dbReference type="InterPro" id="IPR003879">
    <property type="entry name" value="Butyrophylin_SPRY"/>
</dbReference>
<keyword evidence="9" id="KW-1185">Reference proteome</keyword>
<dbReference type="InterPro" id="IPR051261">
    <property type="entry name" value="NLR"/>
</dbReference>
<evidence type="ECO:0000313" key="8">
    <source>
        <dbReference type="EMBL" id="KAK7913009.1"/>
    </source>
</evidence>
<evidence type="ECO:0000256" key="1">
    <source>
        <dbReference type="ARBA" id="ARBA00022614"/>
    </source>
</evidence>
<dbReference type="Pfam" id="PF14484">
    <property type="entry name" value="FISNA"/>
    <property type="match status" value="1"/>
</dbReference>
<dbReference type="InterPro" id="IPR003877">
    <property type="entry name" value="SPRY_dom"/>
</dbReference>
<dbReference type="Proteomes" id="UP001460270">
    <property type="component" value="Unassembled WGS sequence"/>
</dbReference>
<dbReference type="Pfam" id="PF13765">
    <property type="entry name" value="PRY"/>
    <property type="match status" value="1"/>
</dbReference>
<dbReference type="AlphaFoldDB" id="A0AAW0P2T4"/>
<evidence type="ECO:0000256" key="2">
    <source>
        <dbReference type="ARBA" id="ARBA00022737"/>
    </source>
</evidence>
<dbReference type="Pfam" id="PF05729">
    <property type="entry name" value="NACHT"/>
    <property type="match status" value="1"/>
</dbReference>
<dbReference type="Gene3D" id="3.80.10.10">
    <property type="entry name" value="Ribonuclease Inhibitor"/>
    <property type="match status" value="2"/>
</dbReference>
<dbReference type="InterPro" id="IPR043136">
    <property type="entry name" value="B30.2/SPRY_sf"/>
</dbReference>
<evidence type="ECO:0000313" key="9">
    <source>
        <dbReference type="Proteomes" id="UP001460270"/>
    </source>
</evidence>
<gene>
    <name evidence="8" type="ORF">WMY93_013220</name>
</gene>
<dbReference type="InterPro" id="IPR013320">
    <property type="entry name" value="ConA-like_dom_sf"/>
</dbReference>
<feature type="compositionally biased region" description="Basic and acidic residues" evidence="5">
    <location>
        <begin position="1"/>
        <end position="19"/>
    </location>
</feature>
<keyword evidence="4" id="KW-0067">ATP-binding</keyword>
<organism evidence="8 9">
    <name type="scientific">Mugilogobius chulae</name>
    <name type="common">yellowstripe goby</name>
    <dbReference type="NCBI Taxonomy" id="88201"/>
    <lineage>
        <taxon>Eukaryota</taxon>
        <taxon>Metazoa</taxon>
        <taxon>Chordata</taxon>
        <taxon>Craniata</taxon>
        <taxon>Vertebrata</taxon>
        <taxon>Euteleostomi</taxon>
        <taxon>Actinopterygii</taxon>
        <taxon>Neopterygii</taxon>
        <taxon>Teleostei</taxon>
        <taxon>Neoteleostei</taxon>
        <taxon>Acanthomorphata</taxon>
        <taxon>Gobiaria</taxon>
        <taxon>Gobiiformes</taxon>
        <taxon>Gobioidei</taxon>
        <taxon>Gobiidae</taxon>
        <taxon>Gobionellinae</taxon>
        <taxon>Mugilogobius</taxon>
    </lineage>
</organism>
<dbReference type="FunFam" id="3.40.50.300:FF:000210">
    <property type="entry name" value="Si:dkey-16p6.1"/>
    <property type="match status" value="1"/>
</dbReference>
<evidence type="ECO:0000256" key="4">
    <source>
        <dbReference type="ARBA" id="ARBA00022840"/>
    </source>
</evidence>
<dbReference type="Pfam" id="PF00622">
    <property type="entry name" value="SPRY"/>
    <property type="match status" value="1"/>
</dbReference>
<evidence type="ECO:0000259" key="7">
    <source>
        <dbReference type="PROSITE" id="PS50837"/>
    </source>
</evidence>
<dbReference type="InterPro" id="IPR001870">
    <property type="entry name" value="B30.2/SPRY"/>
</dbReference>
<evidence type="ECO:0000259" key="6">
    <source>
        <dbReference type="PROSITE" id="PS50188"/>
    </source>
</evidence>
<dbReference type="PANTHER" id="PTHR24106">
    <property type="entry name" value="NACHT, LRR AND CARD DOMAINS-CONTAINING"/>
    <property type="match status" value="1"/>
</dbReference>
<dbReference type="SMART" id="SM00589">
    <property type="entry name" value="PRY"/>
    <property type="match status" value="1"/>
</dbReference>
<reference evidence="9" key="1">
    <citation type="submission" date="2024-04" db="EMBL/GenBank/DDBJ databases">
        <title>Salinicola lusitanus LLJ914,a marine bacterium isolated from the Okinawa Trough.</title>
        <authorList>
            <person name="Li J."/>
        </authorList>
    </citation>
    <scope>NUCLEOTIDE SEQUENCE [LARGE SCALE GENOMIC DNA]</scope>
</reference>
<dbReference type="PROSITE" id="PS50837">
    <property type="entry name" value="NACHT"/>
    <property type="match status" value="1"/>
</dbReference>
<dbReference type="PRINTS" id="PR01407">
    <property type="entry name" value="BUTYPHLNCDUF"/>
</dbReference>
<dbReference type="EMBL" id="JBBPFD010000009">
    <property type="protein sequence ID" value="KAK7913009.1"/>
    <property type="molecule type" value="Genomic_DNA"/>
</dbReference>
<dbReference type="Gene3D" id="3.40.50.300">
    <property type="entry name" value="P-loop containing nucleotide triphosphate hydrolases"/>
    <property type="match status" value="1"/>
</dbReference>
<evidence type="ECO:0000256" key="3">
    <source>
        <dbReference type="ARBA" id="ARBA00022741"/>
    </source>
</evidence>
<dbReference type="SMART" id="SM00368">
    <property type="entry name" value="LRR_RI"/>
    <property type="match status" value="4"/>
</dbReference>
<proteinExistence type="predicted"/>
<dbReference type="InterPro" id="IPR006574">
    <property type="entry name" value="PRY"/>
</dbReference>
<feature type="region of interest" description="Disordered" evidence="5">
    <location>
        <begin position="1"/>
        <end position="33"/>
    </location>
</feature>
<feature type="domain" description="B30.2/SPRY" evidence="6">
    <location>
        <begin position="745"/>
        <end position="951"/>
    </location>
</feature>
<dbReference type="InterPro" id="IPR027417">
    <property type="entry name" value="P-loop_NTPase"/>
</dbReference>
<keyword evidence="1" id="KW-0433">Leucine-rich repeat</keyword>
<dbReference type="PROSITE" id="PS51450">
    <property type="entry name" value="LRR"/>
    <property type="match status" value="1"/>
</dbReference>
<dbReference type="SUPFAM" id="SSF52047">
    <property type="entry name" value="RNI-like"/>
    <property type="match status" value="1"/>
</dbReference>
<dbReference type="Pfam" id="PF13516">
    <property type="entry name" value="LRR_6"/>
    <property type="match status" value="2"/>
</dbReference>